<comment type="caution">
    <text evidence="4">The sequence shown here is derived from an EMBL/GenBank/DDBJ whole genome shotgun (WGS) entry which is preliminary data.</text>
</comment>
<dbReference type="PANTHER" id="PTHR24113">
    <property type="entry name" value="RAN GTPASE-ACTIVATING PROTEIN 1"/>
    <property type="match status" value="1"/>
</dbReference>
<dbReference type="GO" id="GO:0005634">
    <property type="term" value="C:nucleus"/>
    <property type="evidence" value="ECO:0007669"/>
    <property type="project" value="TreeGrafter"/>
</dbReference>
<accession>A0A6G0ZQY2</accession>
<dbReference type="EMBL" id="VUJU01000033">
    <property type="protein sequence ID" value="KAF0773737.1"/>
    <property type="molecule type" value="Genomic_DNA"/>
</dbReference>
<evidence type="ECO:0000256" key="3">
    <source>
        <dbReference type="ARBA" id="ARBA00022737"/>
    </source>
</evidence>
<keyword evidence="3" id="KW-0677">Repeat</keyword>
<dbReference type="Proteomes" id="UP000478052">
    <property type="component" value="Unassembled WGS sequence"/>
</dbReference>
<gene>
    <name evidence="4" type="ORF">FWK35_00017873</name>
</gene>
<dbReference type="GO" id="GO:0031267">
    <property type="term" value="F:small GTPase binding"/>
    <property type="evidence" value="ECO:0007669"/>
    <property type="project" value="TreeGrafter"/>
</dbReference>
<keyword evidence="2" id="KW-0433">Leucine-rich repeat</keyword>
<evidence type="ECO:0000313" key="5">
    <source>
        <dbReference type="Proteomes" id="UP000478052"/>
    </source>
</evidence>
<dbReference type="SUPFAM" id="SSF52047">
    <property type="entry name" value="RNI-like"/>
    <property type="match status" value="1"/>
</dbReference>
<reference evidence="4 5" key="1">
    <citation type="submission" date="2019-08" db="EMBL/GenBank/DDBJ databases">
        <title>Whole genome of Aphis craccivora.</title>
        <authorList>
            <person name="Voronova N.V."/>
            <person name="Shulinski R.S."/>
            <person name="Bandarenka Y.V."/>
            <person name="Zhorov D.G."/>
            <person name="Warner D."/>
        </authorList>
    </citation>
    <scope>NUCLEOTIDE SEQUENCE [LARGE SCALE GENOMIC DNA]</scope>
    <source>
        <strain evidence="4">180601</strain>
        <tissue evidence="4">Whole Body</tissue>
    </source>
</reference>
<dbReference type="Pfam" id="PF13516">
    <property type="entry name" value="LRR_6"/>
    <property type="match status" value="2"/>
</dbReference>
<dbReference type="GO" id="GO:0006913">
    <property type="term" value="P:nucleocytoplasmic transport"/>
    <property type="evidence" value="ECO:0007669"/>
    <property type="project" value="TreeGrafter"/>
</dbReference>
<dbReference type="GO" id="GO:0005096">
    <property type="term" value="F:GTPase activator activity"/>
    <property type="evidence" value="ECO:0007669"/>
    <property type="project" value="UniProtKB-KW"/>
</dbReference>
<dbReference type="InterPro" id="IPR032675">
    <property type="entry name" value="LRR_dom_sf"/>
</dbReference>
<evidence type="ECO:0000313" key="4">
    <source>
        <dbReference type="EMBL" id="KAF0773737.1"/>
    </source>
</evidence>
<proteinExistence type="predicted"/>
<evidence type="ECO:0000256" key="2">
    <source>
        <dbReference type="ARBA" id="ARBA00022614"/>
    </source>
</evidence>
<dbReference type="Gene3D" id="3.80.10.10">
    <property type="entry name" value="Ribonuclease Inhibitor"/>
    <property type="match status" value="1"/>
</dbReference>
<dbReference type="OrthoDB" id="341587at2759"/>
<organism evidence="4 5">
    <name type="scientific">Aphis craccivora</name>
    <name type="common">Cowpea aphid</name>
    <dbReference type="NCBI Taxonomy" id="307492"/>
    <lineage>
        <taxon>Eukaryota</taxon>
        <taxon>Metazoa</taxon>
        <taxon>Ecdysozoa</taxon>
        <taxon>Arthropoda</taxon>
        <taxon>Hexapoda</taxon>
        <taxon>Insecta</taxon>
        <taxon>Pterygota</taxon>
        <taxon>Neoptera</taxon>
        <taxon>Paraneoptera</taxon>
        <taxon>Hemiptera</taxon>
        <taxon>Sternorrhyncha</taxon>
        <taxon>Aphidomorpha</taxon>
        <taxon>Aphidoidea</taxon>
        <taxon>Aphididae</taxon>
        <taxon>Aphidini</taxon>
        <taxon>Aphis</taxon>
        <taxon>Aphis</taxon>
    </lineage>
</organism>
<dbReference type="InterPro" id="IPR027038">
    <property type="entry name" value="RanGap"/>
</dbReference>
<sequence length="504" mass="57868">MRYFIMWIPHTIPKTTFHLFIPPEKTVPCRVRSNEVGHNINSVDLSWADCTPKPLKLLCLDNMANHFAQYPKQLFECINHMNIEYLVEILSISLPISLVIHVPGDEYWRRRYDHTWPTSVKITRNTVVTESLKIIYLTKYVSEIIENLEPGYVDETELSEVLMVCSPYVTSIYCQQLRIQSSMVQTLTINESKGYLPYDPIHIDLSFVLGILKNVRNLSLVYGSRTFTTEPPIYTPTQYRFNIDDMDTLGRGLLISKHLTSLAITKSELNMAKFNRLLPYLMEYHGLEEINFSFCKLCSLGVKSVAHFVKTARMLKIVNLCGNQIGPDGVESLSFVMLWRRNNNYPAIELNLSMNNISDIGAKYLASALASGVQPFTKLRIRNCNITEIGGLNIAQSLAYDHGLRALEIDNNPLTLEVAIALHTSLKTNLNIEIISLQNCNFSQNITNFLSRVGFYNKHNKRSGFIYLDFEYLYEEIKEEDNISLEEEMMELEITENDEKEGLL</sequence>
<dbReference type="GO" id="GO:0005829">
    <property type="term" value="C:cytosol"/>
    <property type="evidence" value="ECO:0007669"/>
    <property type="project" value="TreeGrafter"/>
</dbReference>
<dbReference type="InterPro" id="IPR001611">
    <property type="entry name" value="Leu-rich_rpt"/>
</dbReference>
<keyword evidence="5" id="KW-1185">Reference proteome</keyword>
<dbReference type="AlphaFoldDB" id="A0A6G0ZQY2"/>
<keyword evidence="1" id="KW-0343">GTPase activation</keyword>
<dbReference type="PANTHER" id="PTHR24113:SF12">
    <property type="entry name" value="RAN GTPASE-ACTIVATING PROTEIN 1"/>
    <property type="match status" value="1"/>
</dbReference>
<name>A0A6G0ZQY2_APHCR</name>
<evidence type="ECO:0000256" key="1">
    <source>
        <dbReference type="ARBA" id="ARBA00022468"/>
    </source>
</evidence>
<dbReference type="GO" id="GO:0048471">
    <property type="term" value="C:perinuclear region of cytoplasm"/>
    <property type="evidence" value="ECO:0007669"/>
    <property type="project" value="TreeGrafter"/>
</dbReference>
<protein>
    <submittedName>
        <fullName evidence="4">Dynein regulatory complex subunit 5</fullName>
    </submittedName>
</protein>